<dbReference type="Pfam" id="PF21722">
    <property type="entry name" value="Gly_rich_2"/>
    <property type="match status" value="1"/>
</dbReference>
<feature type="signal peptide" evidence="1">
    <location>
        <begin position="1"/>
        <end position="22"/>
    </location>
</feature>
<feature type="domain" description="Glycine-rich" evidence="2">
    <location>
        <begin position="519"/>
        <end position="790"/>
    </location>
</feature>
<dbReference type="Gene3D" id="2.60.40.10">
    <property type="entry name" value="Immunoglobulins"/>
    <property type="match status" value="1"/>
</dbReference>
<dbReference type="NCBIfam" id="TIGR04183">
    <property type="entry name" value="Por_Secre_tail"/>
    <property type="match status" value="1"/>
</dbReference>
<dbReference type="Proteomes" id="UP000078459">
    <property type="component" value="Unassembled WGS sequence"/>
</dbReference>
<dbReference type="InterPro" id="IPR026444">
    <property type="entry name" value="Secre_tail"/>
</dbReference>
<keyword evidence="4" id="KW-1185">Reference proteome</keyword>
<dbReference type="AlphaFoldDB" id="A0A179DB71"/>
<dbReference type="RefSeq" id="WP_068823671.1">
    <property type="nucleotide sequence ID" value="NZ_LWHJ01000031.1"/>
</dbReference>
<feature type="chain" id="PRO_5008100304" description="Glycine-rich domain-containing protein" evidence="1">
    <location>
        <begin position="23"/>
        <end position="974"/>
    </location>
</feature>
<comment type="caution">
    <text evidence="3">The sequence shown here is derived from an EMBL/GenBank/DDBJ whole genome shotgun (WGS) entry which is preliminary data.</text>
</comment>
<dbReference type="STRING" id="1826909.A5893_15935"/>
<dbReference type="InterPro" id="IPR013783">
    <property type="entry name" value="Ig-like_fold"/>
</dbReference>
<accession>A0A179DB71</accession>
<dbReference type="Gene3D" id="2.160.20.10">
    <property type="entry name" value="Single-stranded right-handed beta-helix, Pectin lyase-like"/>
    <property type="match status" value="1"/>
</dbReference>
<reference evidence="3 4" key="1">
    <citation type="submission" date="2016-04" db="EMBL/GenBank/DDBJ databases">
        <authorList>
            <person name="Evans L.H."/>
            <person name="Alamgir A."/>
            <person name="Owens N."/>
            <person name="Weber N.D."/>
            <person name="Virtaneva K."/>
            <person name="Barbian K."/>
            <person name="Babar A."/>
            <person name="Rosenke K."/>
        </authorList>
    </citation>
    <scope>NUCLEOTIDE SEQUENCE [LARGE SCALE GENOMIC DNA]</scope>
    <source>
        <strain evidence="3 4">CCM 8644</strain>
    </source>
</reference>
<dbReference type="InterPro" id="IPR049304">
    <property type="entry name" value="Gly_rich_dom"/>
</dbReference>
<evidence type="ECO:0000256" key="1">
    <source>
        <dbReference type="SAM" id="SignalP"/>
    </source>
</evidence>
<keyword evidence="1" id="KW-0732">Signal</keyword>
<dbReference type="OrthoDB" id="5488826at2"/>
<dbReference type="SUPFAM" id="SSF51126">
    <property type="entry name" value="Pectin lyase-like"/>
    <property type="match status" value="1"/>
</dbReference>
<dbReference type="InterPro" id="IPR012334">
    <property type="entry name" value="Pectin_lyas_fold"/>
</dbReference>
<dbReference type="InterPro" id="IPR011050">
    <property type="entry name" value="Pectin_lyase_fold/virulence"/>
</dbReference>
<proteinExistence type="predicted"/>
<reference evidence="3 4" key="2">
    <citation type="submission" date="2016-06" db="EMBL/GenBank/DDBJ databases">
        <title>Pedobacter psychrophilus sp. nov., isolated from Antarctic fragmentary rock.</title>
        <authorList>
            <person name="Svec P."/>
        </authorList>
    </citation>
    <scope>NUCLEOTIDE SEQUENCE [LARGE SCALE GENOMIC DNA]</scope>
    <source>
        <strain evidence="3 4">CCM 8644</strain>
    </source>
</reference>
<name>A0A179DB71_9SPHI</name>
<evidence type="ECO:0000313" key="3">
    <source>
        <dbReference type="EMBL" id="OAQ38277.1"/>
    </source>
</evidence>
<organism evidence="3 4">
    <name type="scientific">Pedobacter psychrophilus</name>
    <dbReference type="NCBI Taxonomy" id="1826909"/>
    <lineage>
        <taxon>Bacteria</taxon>
        <taxon>Pseudomonadati</taxon>
        <taxon>Bacteroidota</taxon>
        <taxon>Sphingobacteriia</taxon>
        <taxon>Sphingobacteriales</taxon>
        <taxon>Sphingobacteriaceae</taxon>
        <taxon>Pedobacter</taxon>
    </lineage>
</organism>
<evidence type="ECO:0000313" key="4">
    <source>
        <dbReference type="Proteomes" id="UP000078459"/>
    </source>
</evidence>
<gene>
    <name evidence="3" type="ORF">A5893_15935</name>
</gene>
<dbReference type="EMBL" id="LWHJ01000031">
    <property type="protein sequence ID" value="OAQ38277.1"/>
    <property type="molecule type" value="Genomic_DNA"/>
</dbReference>
<protein>
    <recommendedName>
        <fullName evidence="2">Glycine-rich domain-containing protein</fullName>
    </recommendedName>
</protein>
<evidence type="ECO:0000259" key="2">
    <source>
        <dbReference type="Pfam" id="PF21722"/>
    </source>
</evidence>
<sequence length="974" mass="100998">MKQIFKSLLLCIVITISTLSFNYAQTSSLVSLDGQGKLVYNADAKGNKVPDYSGIGYKNSESIIPTIQVVKTVNAIVGDNLSNIQSAINDVAAMPIDANGFRGAILFKAGTYNISDAINITASGIVLRGEGSGTHLIATKTSQFDLINFKGALSTGISSSSIKAITDTYVPIGTKQVTVVAGHTFTVNDKVFFHRIPNQAWISLLKMDILTTLPGADGTTTNWQAADYDIYYERKVVAVSGNLITLDAPVMDMIDPTYATAELMKFNDYRIEKCGIEYMKISSTYASSTDENHGWSAIVFNNITNSWAKNIDVYYFGYSAVEIQSKASFITVDACKMLDAKSTIDGGRRYSFEITGQRSLVQNCVTRNGRHDYVNGSRTAGPNVFYNCNATQQINDIGPHHRWATGILFDKITGNGNMNVQNRTVSGSGHGWAGSQIMYWNCKGNRMAIQDPQGDHVNWSVGFIGTITNVGDMTTEPLGIVESNGINIVAIPSLFKAQLNERLLSASLPVSSDLIFNSSTTWTCPSGVNSVEVECWGAGGSGGTATGTLGRAGGGGGGGSYVKNVVSVTPGVVYTITVGIGGVAGATLSANCSGKQGGKTEFSGPSITAVTASGGAAGTGANSHNGGGVGGILGGIYGISIANVGSGYSGTPTATISGGGGNGVTSKISISSGALSFITALSQGSGYTSVPTVAIIGNGINGTATALVSLDLDAGGSIITKGVDGNDGVFASNSGAGGDGANGGSGGDALAVEALGIAGVAPGGGGSGGYSSGNSKVGGVGANGQIKITYLTTLPVSLTSFTAQKQASGVQLKWNTLSEKNNSHFDIQRSTDGVQFLNIGKVNGSGNSSASLAYYFIDKSPASGINYYQLSQVDFDGKTSLSNPVSVNTGFINSTIHVFSIPHSTNLNINISLEQASSGQLAIYDLNGRKVFQQAVTLNKGNNDFVISMLNADKGVLIATYSDDLQLLKKKFIR</sequence>